<proteinExistence type="predicted"/>
<name>A0A371FWV4_MUCPR</name>
<evidence type="ECO:0000313" key="1">
    <source>
        <dbReference type="EMBL" id="RDX82804.1"/>
    </source>
</evidence>
<dbReference type="AlphaFoldDB" id="A0A371FWV4"/>
<organism evidence="1 2">
    <name type="scientific">Mucuna pruriens</name>
    <name type="common">Velvet bean</name>
    <name type="synonym">Dolichos pruriens</name>
    <dbReference type="NCBI Taxonomy" id="157652"/>
    <lineage>
        <taxon>Eukaryota</taxon>
        <taxon>Viridiplantae</taxon>
        <taxon>Streptophyta</taxon>
        <taxon>Embryophyta</taxon>
        <taxon>Tracheophyta</taxon>
        <taxon>Spermatophyta</taxon>
        <taxon>Magnoliopsida</taxon>
        <taxon>eudicotyledons</taxon>
        <taxon>Gunneridae</taxon>
        <taxon>Pentapetalae</taxon>
        <taxon>rosids</taxon>
        <taxon>fabids</taxon>
        <taxon>Fabales</taxon>
        <taxon>Fabaceae</taxon>
        <taxon>Papilionoideae</taxon>
        <taxon>50 kb inversion clade</taxon>
        <taxon>NPAAA clade</taxon>
        <taxon>indigoferoid/millettioid clade</taxon>
        <taxon>Phaseoleae</taxon>
        <taxon>Mucuna</taxon>
    </lineage>
</organism>
<keyword evidence="2" id="KW-1185">Reference proteome</keyword>
<dbReference type="OrthoDB" id="1431195at2759"/>
<sequence>MSTSMHPTSILTLNDSNKKVDQTTHRTRPDIMFSIYLCACFQVNTRESHLIVVNYIFRYLKCTTNLCLWFKKFDEYRIKGYCDVDYNGDQIERKSISGGCHFIGANLVSWASKRQGIIALSAAEA</sequence>
<evidence type="ECO:0000313" key="2">
    <source>
        <dbReference type="Proteomes" id="UP000257109"/>
    </source>
</evidence>
<accession>A0A371FWV4</accession>
<dbReference type="EMBL" id="QJKJ01007550">
    <property type="protein sequence ID" value="RDX82804.1"/>
    <property type="molecule type" value="Genomic_DNA"/>
</dbReference>
<dbReference type="STRING" id="157652.A0A371FWV4"/>
<gene>
    <name evidence="1" type="ORF">CR513_36367</name>
</gene>
<reference evidence="1" key="1">
    <citation type="submission" date="2018-05" db="EMBL/GenBank/DDBJ databases">
        <title>Draft genome of Mucuna pruriens seed.</title>
        <authorList>
            <person name="Nnadi N.E."/>
            <person name="Vos R."/>
            <person name="Hasami M.H."/>
            <person name="Devisetty U.K."/>
            <person name="Aguiy J.C."/>
        </authorList>
    </citation>
    <scope>NUCLEOTIDE SEQUENCE [LARGE SCALE GENOMIC DNA]</scope>
    <source>
        <strain evidence="1">JCA_2017</strain>
    </source>
</reference>
<dbReference type="PANTHER" id="PTHR11439:SF483">
    <property type="entry name" value="PEPTIDE SYNTHASE GLIP-LIKE, PUTATIVE (AFU_ORTHOLOGUE AFUA_3G12920)-RELATED"/>
    <property type="match status" value="1"/>
</dbReference>
<comment type="caution">
    <text evidence="1">The sequence shown here is derived from an EMBL/GenBank/DDBJ whole genome shotgun (WGS) entry which is preliminary data.</text>
</comment>
<dbReference type="Proteomes" id="UP000257109">
    <property type="component" value="Unassembled WGS sequence"/>
</dbReference>
<feature type="non-terminal residue" evidence="1">
    <location>
        <position position="1"/>
    </location>
</feature>
<evidence type="ECO:0008006" key="3">
    <source>
        <dbReference type="Google" id="ProtNLM"/>
    </source>
</evidence>
<protein>
    <recommendedName>
        <fullName evidence="3">Mitochondrial protein</fullName>
    </recommendedName>
</protein>
<dbReference type="PANTHER" id="PTHR11439">
    <property type="entry name" value="GAG-POL-RELATED RETROTRANSPOSON"/>
    <property type="match status" value="1"/>
</dbReference>